<dbReference type="EMBL" id="QZCW01000003">
    <property type="protein sequence ID" value="MCW5322728.1"/>
    <property type="molecule type" value="Genomic_DNA"/>
</dbReference>
<evidence type="ECO:0000256" key="2">
    <source>
        <dbReference type="ARBA" id="ARBA00022741"/>
    </source>
</evidence>
<dbReference type="InterPro" id="IPR011761">
    <property type="entry name" value="ATP-grasp"/>
</dbReference>
<feature type="domain" description="ATP-grasp" evidence="5">
    <location>
        <begin position="64"/>
        <end position="262"/>
    </location>
</feature>
<dbReference type="Gene3D" id="3.30.470.20">
    <property type="entry name" value="ATP-grasp fold, B domain"/>
    <property type="match status" value="1"/>
</dbReference>
<comment type="caution">
    <text evidence="6">The sequence shown here is derived from an EMBL/GenBank/DDBJ whole genome shotgun (WGS) entry which is preliminary data.</text>
</comment>
<evidence type="ECO:0000259" key="5">
    <source>
        <dbReference type="PROSITE" id="PS50975"/>
    </source>
</evidence>
<dbReference type="Gene3D" id="3.40.50.20">
    <property type="match status" value="1"/>
</dbReference>
<dbReference type="SUPFAM" id="SSF56059">
    <property type="entry name" value="Glutathione synthetase ATP-binding domain-like"/>
    <property type="match status" value="1"/>
</dbReference>
<keyword evidence="1" id="KW-0436">Ligase</keyword>
<dbReference type="PROSITE" id="PS50975">
    <property type="entry name" value="ATP_GRASP"/>
    <property type="match status" value="1"/>
</dbReference>
<dbReference type="PANTHER" id="PTHR43585:SF2">
    <property type="entry name" value="ATP-GRASP ENZYME FSQD"/>
    <property type="match status" value="1"/>
</dbReference>
<keyword evidence="7" id="KW-1185">Reference proteome</keyword>
<protein>
    <submittedName>
        <fullName evidence="6">ATP-grasp domain-containing protein</fullName>
    </submittedName>
</protein>
<dbReference type="Gene3D" id="3.30.1490.20">
    <property type="entry name" value="ATP-grasp fold, A domain"/>
    <property type="match status" value="1"/>
</dbReference>
<dbReference type="InterPro" id="IPR052032">
    <property type="entry name" value="ATP-dep_AA_Ligase"/>
</dbReference>
<evidence type="ECO:0000313" key="7">
    <source>
        <dbReference type="Proteomes" id="UP001208935"/>
    </source>
</evidence>
<sequence length="363" mass="39210">MDVSWSRACTDKDFDALIARDAYDAIIPGAESGVCLAEELAARFGLAGNDPETTAWRRNKTAMAQAVREAGIALCRQARCGCLADCIAWAEATGYPVVVKPEASSGSDLVRVCEARDALARHASTILDGVDKYGKNTCGVLVQEFMVGDEYTVDGVVSNQVLTVFAIGKYRKINRDGAMVYDRIDFFAPDDPALDARMRSYCEAVARAVGVRVGPVHIEVMLTASGPLLVEIAARAHGGMGASVIDANFSPSFIDAIIDSYLPESCIGETLRIIRRKTACIAFLISDRAGTLVATPGAEAIRSLASFVREKWFVAPGNRISRTVDLVTCPALFELSHDDPEALEADIRRIRELERSAALWEIA</sequence>
<evidence type="ECO:0000256" key="4">
    <source>
        <dbReference type="PROSITE-ProRule" id="PRU00409"/>
    </source>
</evidence>
<dbReference type="Pfam" id="PF13535">
    <property type="entry name" value="ATP-grasp_4"/>
    <property type="match status" value="1"/>
</dbReference>
<name>A0ABT3KWL3_9BURK</name>
<organism evidence="6 7">
    <name type="scientific">Verminephrobacter aporrectodeae subsp. tuberculatae</name>
    <dbReference type="NCBI Taxonomy" id="1110392"/>
    <lineage>
        <taxon>Bacteria</taxon>
        <taxon>Pseudomonadati</taxon>
        <taxon>Pseudomonadota</taxon>
        <taxon>Betaproteobacteria</taxon>
        <taxon>Burkholderiales</taxon>
        <taxon>Comamonadaceae</taxon>
        <taxon>Verminephrobacter</taxon>
    </lineage>
</organism>
<dbReference type="InterPro" id="IPR013815">
    <property type="entry name" value="ATP_grasp_subdomain_1"/>
</dbReference>
<evidence type="ECO:0000256" key="1">
    <source>
        <dbReference type="ARBA" id="ARBA00022598"/>
    </source>
</evidence>
<dbReference type="PANTHER" id="PTHR43585">
    <property type="entry name" value="FUMIPYRROLE BIOSYNTHESIS PROTEIN C"/>
    <property type="match status" value="1"/>
</dbReference>
<keyword evidence="2 4" id="KW-0547">Nucleotide-binding</keyword>
<proteinExistence type="predicted"/>
<accession>A0ABT3KWL3</accession>
<evidence type="ECO:0000313" key="6">
    <source>
        <dbReference type="EMBL" id="MCW5322728.1"/>
    </source>
</evidence>
<dbReference type="Proteomes" id="UP001208935">
    <property type="component" value="Unassembled WGS sequence"/>
</dbReference>
<evidence type="ECO:0000256" key="3">
    <source>
        <dbReference type="ARBA" id="ARBA00022840"/>
    </source>
</evidence>
<keyword evidence="3 4" id="KW-0067">ATP-binding</keyword>
<gene>
    <name evidence="6" type="ORF">D5039_16710</name>
</gene>
<reference evidence="7" key="1">
    <citation type="submission" date="2023-07" db="EMBL/GenBank/DDBJ databases">
        <title>Verminephrobacter genomes.</title>
        <authorList>
            <person name="Lund M.B."/>
        </authorList>
    </citation>
    <scope>NUCLEOTIDE SEQUENCE [LARGE SCALE GENOMIC DNA]</scope>
    <source>
        <strain evidence="7">AtM5-05</strain>
    </source>
</reference>